<organism evidence="1 2">
    <name type="scientific">Streptomyces carpinensis</name>
    <dbReference type="NCBI Taxonomy" id="66369"/>
    <lineage>
        <taxon>Bacteria</taxon>
        <taxon>Bacillati</taxon>
        <taxon>Actinomycetota</taxon>
        <taxon>Actinomycetes</taxon>
        <taxon>Kitasatosporales</taxon>
        <taxon>Streptomycetaceae</taxon>
        <taxon>Streptomyces</taxon>
    </lineage>
</organism>
<name>A0ABV1W1Z0_9ACTN</name>
<keyword evidence="2" id="KW-1185">Reference proteome</keyword>
<dbReference type="EMBL" id="JBEPCU010000207">
    <property type="protein sequence ID" value="MER6978223.1"/>
    <property type="molecule type" value="Genomic_DNA"/>
</dbReference>
<proteinExistence type="predicted"/>
<evidence type="ECO:0000313" key="2">
    <source>
        <dbReference type="Proteomes" id="UP001458415"/>
    </source>
</evidence>
<comment type="caution">
    <text evidence="1">The sequence shown here is derived from an EMBL/GenBank/DDBJ whole genome shotgun (WGS) entry which is preliminary data.</text>
</comment>
<gene>
    <name evidence="1" type="ORF">ABT317_14720</name>
</gene>
<reference evidence="1 2" key="1">
    <citation type="submission" date="2024-06" db="EMBL/GenBank/DDBJ databases">
        <title>The Natural Products Discovery Center: Release of the First 8490 Sequenced Strains for Exploring Actinobacteria Biosynthetic Diversity.</title>
        <authorList>
            <person name="Kalkreuter E."/>
            <person name="Kautsar S.A."/>
            <person name="Yang D."/>
            <person name="Bader C.D."/>
            <person name="Teijaro C.N."/>
            <person name="Fluegel L."/>
            <person name="Davis C.M."/>
            <person name="Simpson J.R."/>
            <person name="Lauterbach L."/>
            <person name="Steele A.D."/>
            <person name="Gui C."/>
            <person name="Meng S."/>
            <person name="Li G."/>
            <person name="Viehrig K."/>
            <person name="Ye F."/>
            <person name="Su P."/>
            <person name="Kiefer A.F."/>
            <person name="Nichols A."/>
            <person name="Cepeda A.J."/>
            <person name="Yan W."/>
            <person name="Fan B."/>
            <person name="Jiang Y."/>
            <person name="Adhikari A."/>
            <person name="Zheng C.-J."/>
            <person name="Schuster L."/>
            <person name="Cowan T.M."/>
            <person name="Smanski M.J."/>
            <person name="Chevrette M.G."/>
            <person name="De Carvalho L.P.S."/>
            <person name="Shen B."/>
        </authorList>
    </citation>
    <scope>NUCLEOTIDE SEQUENCE [LARGE SCALE GENOMIC DNA]</scope>
    <source>
        <strain evidence="1 2">NPDC000634</strain>
    </source>
</reference>
<accession>A0ABV1W1Z0</accession>
<evidence type="ECO:0000313" key="1">
    <source>
        <dbReference type="EMBL" id="MER6978223.1"/>
    </source>
</evidence>
<sequence length="138" mass="14935">MTTLHLTPQDMAAVSSGPAGAWLIDLTKAGEKTVVAVAVQLFPLDQVPPAKRRADWLRQLPDAKLVELATARLGAPDAEVMTEVVRRLQELTQRICPVVGSLRYAGILPTFLGLPPHCRQAPLQTPVSGAALIEERRL</sequence>
<dbReference type="Proteomes" id="UP001458415">
    <property type="component" value="Unassembled WGS sequence"/>
</dbReference>
<protein>
    <submittedName>
        <fullName evidence="1">Uncharacterized protein</fullName>
    </submittedName>
</protein>